<evidence type="ECO:0000256" key="3">
    <source>
        <dbReference type="ARBA" id="ARBA00022679"/>
    </source>
</evidence>
<name>A0ABV1SCS4_9RHOB</name>
<feature type="transmembrane region" description="Helical" evidence="7">
    <location>
        <begin position="481"/>
        <end position="504"/>
    </location>
</feature>
<keyword evidence="6 7" id="KW-0472">Membrane</keyword>
<organism evidence="9 10">
    <name type="scientific">Thioclava kandeliae</name>
    <dbReference type="NCBI Taxonomy" id="3070818"/>
    <lineage>
        <taxon>Bacteria</taxon>
        <taxon>Pseudomonadati</taxon>
        <taxon>Pseudomonadota</taxon>
        <taxon>Alphaproteobacteria</taxon>
        <taxon>Rhodobacterales</taxon>
        <taxon>Paracoccaceae</taxon>
        <taxon>Thioclava</taxon>
    </lineage>
</organism>
<keyword evidence="4 7" id="KW-0812">Transmembrane</keyword>
<dbReference type="SUPFAM" id="SSF53448">
    <property type="entry name" value="Nucleotide-diphospho-sugar transferases"/>
    <property type="match status" value="1"/>
</dbReference>
<keyword evidence="10" id="KW-1185">Reference proteome</keyword>
<dbReference type="InterPro" id="IPR029044">
    <property type="entry name" value="Nucleotide-diphossugar_trans"/>
</dbReference>
<feature type="transmembrane region" description="Helical" evidence="7">
    <location>
        <begin position="516"/>
        <end position="535"/>
    </location>
</feature>
<dbReference type="PRINTS" id="PR01439">
    <property type="entry name" value="CELLSNTHASEA"/>
</dbReference>
<feature type="transmembrane region" description="Helical" evidence="7">
    <location>
        <begin position="12"/>
        <end position="30"/>
    </location>
</feature>
<evidence type="ECO:0000256" key="4">
    <source>
        <dbReference type="ARBA" id="ARBA00022692"/>
    </source>
</evidence>
<feature type="transmembrane region" description="Helical" evidence="7">
    <location>
        <begin position="37"/>
        <end position="55"/>
    </location>
</feature>
<dbReference type="RefSeq" id="WP_350934291.1">
    <property type="nucleotide sequence ID" value="NZ_JAYWLC010000001.1"/>
</dbReference>
<keyword evidence="2" id="KW-0328">Glycosyltransferase</keyword>
<feature type="transmembrane region" description="Helical" evidence="7">
    <location>
        <begin position="75"/>
        <end position="95"/>
    </location>
</feature>
<evidence type="ECO:0000313" key="9">
    <source>
        <dbReference type="EMBL" id="MER5170406.1"/>
    </source>
</evidence>
<evidence type="ECO:0000256" key="2">
    <source>
        <dbReference type="ARBA" id="ARBA00022676"/>
    </source>
</evidence>
<comment type="caution">
    <text evidence="9">The sequence shown here is derived from an EMBL/GenBank/DDBJ whole genome shotgun (WGS) entry which is preliminary data.</text>
</comment>
<evidence type="ECO:0000256" key="7">
    <source>
        <dbReference type="SAM" id="Phobius"/>
    </source>
</evidence>
<dbReference type="CDD" id="cd06421">
    <property type="entry name" value="CESA_CelA_like"/>
    <property type="match status" value="1"/>
</dbReference>
<dbReference type="InterPro" id="IPR050321">
    <property type="entry name" value="Glycosyltr_2/OpgH_subfam"/>
</dbReference>
<evidence type="ECO:0000313" key="10">
    <source>
        <dbReference type="Proteomes" id="UP001438953"/>
    </source>
</evidence>
<sequence length="664" mass="73769">MISPTLADMSSILAYNLGLLFLMLALALGLPSDRPFPRRLIGSLTALSVILYAVWRTTQTLPEFSFTLKGLWPWIFWAAEMAAIAYSLASIVILFNHRDNGEFADGAEAMLEASEDWPRVDVFICTYNEPINVLEKSILPALAMDYPDFRVFVCDDTRRPALRAYCEAVGANYLTRPDNAHAKAGNLDNAYRLTDDAGKGDLILVLDADFAPQRQFLRRVVGMFEEPSVGLVQTPQFYYNNDPIQHAFGLSDSFVDDQRVFFDIFQPAKDAVGCAFCVGTSFVVRRNLIAELGGFPKGVLSEDMWLSYKLMELGYQTRWLNERLSVGLSAEGVGEYITQRTRWCLGTIQIGCMPDGPLSPKGRFTLRQRLHYVHGLMSWLSKPFIPLMLIAPVLYWYFDLPAYHADELAFLSFGLPALICFWVYSTWVSGGRTLPLLTEVTHALTALPVTMTLLAALRNPFGKPFKVTDKGGDHSSVKVNIPQATFFGAISMALGLAIALNLVGPLAITEPSAKDLFNLTWAAVAMLISVMALGICYERPRPGNEVEIRMDLAGRLRYGSEILDLRLTGLSVEHARAIMAQGIQRLTANSVCILELDGLPEIPCRIGTLRAHGGRQSLRLEFMPDTAARQALTRHLFSQAPENVARRGQLLPAIGHSLRHLLWA</sequence>
<dbReference type="PANTHER" id="PTHR43867">
    <property type="entry name" value="CELLULOSE SYNTHASE CATALYTIC SUBUNIT A [UDP-FORMING]"/>
    <property type="match status" value="1"/>
</dbReference>
<reference evidence="9 10" key="1">
    <citation type="submission" date="2024-06" db="EMBL/GenBank/DDBJ databases">
        <title>Thioclava kandeliae sp. nov. from a rhizosphere soil sample of Kandelia candel in a mangrove.</title>
        <authorList>
            <person name="Mu T."/>
        </authorList>
    </citation>
    <scope>NUCLEOTIDE SEQUENCE [LARGE SCALE GENOMIC DNA]</scope>
    <source>
        <strain evidence="9 10">CPCC 100088</strain>
    </source>
</reference>
<gene>
    <name evidence="9" type="ORF">VSX56_01345</name>
</gene>
<evidence type="ECO:0000256" key="6">
    <source>
        <dbReference type="ARBA" id="ARBA00023136"/>
    </source>
</evidence>
<keyword evidence="5 7" id="KW-1133">Transmembrane helix</keyword>
<feature type="domain" description="Glycosyltransferase 2-like" evidence="8">
    <location>
        <begin position="202"/>
        <end position="410"/>
    </location>
</feature>
<feature type="transmembrane region" description="Helical" evidence="7">
    <location>
        <begin position="376"/>
        <end position="398"/>
    </location>
</feature>
<evidence type="ECO:0000256" key="1">
    <source>
        <dbReference type="ARBA" id="ARBA00004141"/>
    </source>
</evidence>
<dbReference type="InterPro" id="IPR003919">
    <property type="entry name" value="Cell_synth_A"/>
</dbReference>
<evidence type="ECO:0000259" key="8">
    <source>
        <dbReference type="Pfam" id="PF13632"/>
    </source>
</evidence>
<dbReference type="Pfam" id="PF13632">
    <property type="entry name" value="Glyco_trans_2_3"/>
    <property type="match status" value="1"/>
</dbReference>
<proteinExistence type="predicted"/>
<evidence type="ECO:0000256" key="5">
    <source>
        <dbReference type="ARBA" id="ARBA00022989"/>
    </source>
</evidence>
<feature type="transmembrane region" description="Helical" evidence="7">
    <location>
        <begin position="410"/>
        <end position="428"/>
    </location>
</feature>
<accession>A0ABV1SCS4</accession>
<keyword evidence="3" id="KW-0808">Transferase</keyword>
<dbReference type="InterPro" id="IPR001173">
    <property type="entry name" value="Glyco_trans_2-like"/>
</dbReference>
<dbReference type="Proteomes" id="UP001438953">
    <property type="component" value="Unassembled WGS sequence"/>
</dbReference>
<dbReference type="EMBL" id="JAYWLC010000001">
    <property type="protein sequence ID" value="MER5170406.1"/>
    <property type="molecule type" value="Genomic_DNA"/>
</dbReference>
<dbReference type="Gene3D" id="3.90.550.10">
    <property type="entry name" value="Spore Coat Polysaccharide Biosynthesis Protein SpsA, Chain A"/>
    <property type="match status" value="1"/>
</dbReference>
<protein>
    <submittedName>
        <fullName evidence="9">Cellulose synthase catalytic subunit</fullName>
    </submittedName>
</protein>
<comment type="subcellular location">
    <subcellularLocation>
        <location evidence="1">Membrane</location>
        <topology evidence="1">Multi-pass membrane protein</topology>
    </subcellularLocation>
</comment>
<dbReference type="PANTHER" id="PTHR43867:SF2">
    <property type="entry name" value="CELLULOSE SYNTHASE CATALYTIC SUBUNIT A [UDP-FORMING]"/>
    <property type="match status" value="1"/>
</dbReference>